<name>A0A0E9SG63_ANGAN</name>
<dbReference type="AlphaFoldDB" id="A0A0E9SG63"/>
<reference evidence="1" key="1">
    <citation type="submission" date="2014-11" db="EMBL/GenBank/DDBJ databases">
        <authorList>
            <person name="Amaro Gonzalez C."/>
        </authorList>
    </citation>
    <scope>NUCLEOTIDE SEQUENCE</scope>
</reference>
<evidence type="ECO:0000313" key="1">
    <source>
        <dbReference type="EMBL" id="JAH40359.1"/>
    </source>
</evidence>
<dbReference type="EMBL" id="GBXM01068218">
    <property type="protein sequence ID" value="JAH40359.1"/>
    <property type="molecule type" value="Transcribed_RNA"/>
</dbReference>
<organism evidence="1">
    <name type="scientific">Anguilla anguilla</name>
    <name type="common">European freshwater eel</name>
    <name type="synonym">Muraena anguilla</name>
    <dbReference type="NCBI Taxonomy" id="7936"/>
    <lineage>
        <taxon>Eukaryota</taxon>
        <taxon>Metazoa</taxon>
        <taxon>Chordata</taxon>
        <taxon>Craniata</taxon>
        <taxon>Vertebrata</taxon>
        <taxon>Euteleostomi</taxon>
        <taxon>Actinopterygii</taxon>
        <taxon>Neopterygii</taxon>
        <taxon>Teleostei</taxon>
        <taxon>Anguilliformes</taxon>
        <taxon>Anguillidae</taxon>
        <taxon>Anguilla</taxon>
    </lineage>
</organism>
<sequence length="41" mass="4871">MICLSVTCRQHMHIYSTFNNPPQTKDVKIKLEEEECHTFFA</sequence>
<protein>
    <submittedName>
        <fullName evidence="1">Uncharacterized protein</fullName>
    </submittedName>
</protein>
<proteinExistence type="predicted"/>
<reference evidence="1" key="2">
    <citation type="journal article" date="2015" name="Fish Shellfish Immunol.">
        <title>Early steps in the European eel (Anguilla anguilla)-Vibrio vulnificus interaction in the gills: Role of the RtxA13 toxin.</title>
        <authorList>
            <person name="Callol A."/>
            <person name="Pajuelo D."/>
            <person name="Ebbesson L."/>
            <person name="Teles M."/>
            <person name="MacKenzie S."/>
            <person name="Amaro C."/>
        </authorList>
    </citation>
    <scope>NUCLEOTIDE SEQUENCE</scope>
</reference>
<accession>A0A0E9SG63</accession>